<evidence type="ECO:0008006" key="4">
    <source>
        <dbReference type="Google" id="ProtNLM"/>
    </source>
</evidence>
<protein>
    <recommendedName>
        <fullName evidence="4">Tandem-95 repeat protein</fullName>
    </recommendedName>
</protein>
<reference evidence="2" key="1">
    <citation type="submission" date="2017-05" db="EMBL/GenBank/DDBJ databases">
        <authorList>
            <person name="Imhoff J.F."/>
            <person name="Rahn T."/>
            <person name="Kuenzel S."/>
            <person name="Neulinger S.C."/>
        </authorList>
    </citation>
    <scope>NUCLEOTIDE SEQUENCE</scope>
    <source>
        <strain evidence="2">DSM 4395</strain>
    </source>
</reference>
<dbReference type="Gene3D" id="2.60.40.2810">
    <property type="match status" value="1"/>
</dbReference>
<evidence type="ECO:0000313" key="2">
    <source>
        <dbReference type="EMBL" id="MBK5932236.1"/>
    </source>
</evidence>
<dbReference type="Proteomes" id="UP001296967">
    <property type="component" value="Unassembled WGS sequence"/>
</dbReference>
<comment type="caution">
    <text evidence="2">The sequence shown here is derived from an EMBL/GenBank/DDBJ whole genome shotgun (WGS) entry which is preliminary data.</text>
</comment>
<organism evidence="2 3">
    <name type="scientific">Halochromatium salexigens</name>
    <name type="common">Chromatium salexigens</name>
    <dbReference type="NCBI Taxonomy" id="49447"/>
    <lineage>
        <taxon>Bacteria</taxon>
        <taxon>Pseudomonadati</taxon>
        <taxon>Pseudomonadota</taxon>
        <taxon>Gammaproteobacteria</taxon>
        <taxon>Chromatiales</taxon>
        <taxon>Chromatiaceae</taxon>
        <taxon>Halochromatium</taxon>
    </lineage>
</organism>
<keyword evidence="3" id="KW-1185">Reference proteome</keyword>
<dbReference type="Pfam" id="PF17963">
    <property type="entry name" value="Big_9"/>
    <property type="match status" value="1"/>
</dbReference>
<dbReference type="RefSeq" id="WP_201247079.1">
    <property type="nucleotide sequence ID" value="NZ_NHSF01000083.1"/>
</dbReference>
<sequence length="525" mass="53194">DDDDDDGDDDDDDGDDDDDDDDDDENAPPVATDDSGTTDINTPVTLSVLANDSDPDGDTLGLASVSAPANGSAVINNDGTITYTPATDFTGEDSFSYTVTDDDGATDSATVTVTVEGDGPPQPLPKGEPNAYYTLTNTTSEEFFLAIGLDAQLLGDTAGKTINIPTGAIARRLDPNTTVNLEDASTDYILQRNGTTLEIFDSTGAPVTSLSASSTETSSLRFSDGAADLTFEGGNLVIGGTTLSDEEPIAGGTLSLDDTPTSSGVFTGVTDLAGSAEATAFLTLTDTTPATFTLGEGLVVELLGNSAGKTINIPQGAGADGVDPNTTLYIEGASSVFTFSRNGTILEVRDEAGHLTAGVKGSSAETSTLVFADGFLELAVADQQLTLGGTAFTDGLSVSGAELTVDSSETSEPIFGNVINLDALGGTVQTPASADAGDGALTFFDNIALASHTEINDFGADDTLMLQGVSAADVDVSVADDATTFAFDNGAGDVSQIVLLGVAGPFTSVAEFNAASDSFGDVIFA</sequence>
<reference evidence="2" key="2">
    <citation type="journal article" date="2020" name="Microorganisms">
        <title>Osmotic Adaptation and Compatible Solute Biosynthesis of Phototrophic Bacteria as Revealed from Genome Analyses.</title>
        <authorList>
            <person name="Imhoff J.F."/>
            <person name="Rahn T."/>
            <person name="Kunzel S."/>
            <person name="Keller A."/>
            <person name="Neulinger S.C."/>
        </authorList>
    </citation>
    <scope>NUCLEOTIDE SEQUENCE</scope>
    <source>
        <strain evidence="2">DSM 4395</strain>
    </source>
</reference>
<dbReference type="AlphaFoldDB" id="A0AAJ0XHX2"/>
<feature type="compositionally biased region" description="Acidic residues" evidence="1">
    <location>
        <begin position="1"/>
        <end position="26"/>
    </location>
</feature>
<gene>
    <name evidence="2" type="ORF">CCR82_17270</name>
</gene>
<proteinExistence type="predicted"/>
<feature type="non-terminal residue" evidence="2">
    <location>
        <position position="1"/>
    </location>
</feature>
<accession>A0AAJ0XHX2</accession>
<evidence type="ECO:0000256" key="1">
    <source>
        <dbReference type="SAM" id="MobiDB-lite"/>
    </source>
</evidence>
<name>A0AAJ0XHX2_HALSE</name>
<evidence type="ECO:0000313" key="3">
    <source>
        <dbReference type="Proteomes" id="UP001296967"/>
    </source>
</evidence>
<feature type="compositionally biased region" description="Polar residues" evidence="1">
    <location>
        <begin position="34"/>
        <end position="43"/>
    </location>
</feature>
<dbReference type="EMBL" id="NHSF01000083">
    <property type="protein sequence ID" value="MBK5932236.1"/>
    <property type="molecule type" value="Genomic_DNA"/>
</dbReference>
<feature type="region of interest" description="Disordered" evidence="1">
    <location>
        <begin position="1"/>
        <end position="43"/>
    </location>
</feature>